<feature type="coiled-coil region" evidence="4">
    <location>
        <begin position="264"/>
        <end position="309"/>
    </location>
</feature>
<keyword evidence="8" id="KW-1185">Reference proteome</keyword>
<dbReference type="InterPro" id="IPR037118">
    <property type="entry name" value="Val-tRNA_synth_C_sf"/>
</dbReference>
<protein>
    <submittedName>
        <fullName evidence="7">ATP-binding cassette, subfamily F, member 3</fullName>
    </submittedName>
</protein>
<feature type="domain" description="ABC transporter" evidence="6">
    <location>
        <begin position="4"/>
        <end position="264"/>
    </location>
</feature>
<keyword evidence="1" id="KW-0677">Repeat</keyword>
<keyword evidence="2" id="KW-0547">Nucleotide-binding</keyword>
<proteinExistence type="predicted"/>
<name>A0A239HT65_9FIRM</name>
<dbReference type="SMART" id="SM00382">
    <property type="entry name" value="AAA"/>
    <property type="match status" value="2"/>
</dbReference>
<dbReference type="Proteomes" id="UP000198304">
    <property type="component" value="Unassembled WGS sequence"/>
</dbReference>
<dbReference type="InterPro" id="IPR017871">
    <property type="entry name" value="ABC_transporter-like_CS"/>
</dbReference>
<dbReference type="InterPro" id="IPR051309">
    <property type="entry name" value="ABCF_ATPase"/>
</dbReference>
<dbReference type="InterPro" id="IPR027417">
    <property type="entry name" value="P-loop_NTPase"/>
</dbReference>
<dbReference type="PROSITE" id="PS50893">
    <property type="entry name" value="ABC_TRANSPORTER_2"/>
    <property type="match status" value="2"/>
</dbReference>
<dbReference type="Pfam" id="PF12848">
    <property type="entry name" value="ABC_tran_Xtn"/>
    <property type="match status" value="1"/>
</dbReference>
<keyword evidence="3 7" id="KW-0067">ATP-binding</keyword>
<organism evidence="7 8">
    <name type="scientific">Anaerovirgula multivorans</name>
    <dbReference type="NCBI Taxonomy" id="312168"/>
    <lineage>
        <taxon>Bacteria</taxon>
        <taxon>Bacillati</taxon>
        <taxon>Bacillota</taxon>
        <taxon>Clostridia</taxon>
        <taxon>Peptostreptococcales</taxon>
        <taxon>Natronincolaceae</taxon>
        <taxon>Anaerovirgula</taxon>
    </lineage>
</organism>
<dbReference type="RefSeq" id="WP_089284338.1">
    <property type="nucleotide sequence ID" value="NZ_FZOJ01000023.1"/>
</dbReference>
<dbReference type="PANTHER" id="PTHR42855:SF2">
    <property type="entry name" value="DRUG RESISTANCE ABC TRANSPORTER,ATP-BINDING PROTEIN"/>
    <property type="match status" value="1"/>
</dbReference>
<dbReference type="GO" id="GO:0016887">
    <property type="term" value="F:ATP hydrolysis activity"/>
    <property type="evidence" value="ECO:0007669"/>
    <property type="project" value="InterPro"/>
</dbReference>
<dbReference type="InterPro" id="IPR032524">
    <property type="entry name" value="ABC_tran_C"/>
</dbReference>
<dbReference type="EMBL" id="FZOJ01000023">
    <property type="protein sequence ID" value="SNS84421.1"/>
    <property type="molecule type" value="Genomic_DNA"/>
</dbReference>
<dbReference type="GO" id="GO:0003677">
    <property type="term" value="F:DNA binding"/>
    <property type="evidence" value="ECO:0007669"/>
    <property type="project" value="InterPro"/>
</dbReference>
<evidence type="ECO:0000259" key="6">
    <source>
        <dbReference type="PROSITE" id="PS50893"/>
    </source>
</evidence>
<evidence type="ECO:0000313" key="8">
    <source>
        <dbReference type="Proteomes" id="UP000198304"/>
    </source>
</evidence>
<feature type="domain" description="ABC transporter" evidence="6">
    <location>
        <begin position="334"/>
        <end position="548"/>
    </location>
</feature>
<dbReference type="OrthoDB" id="9801441at2"/>
<dbReference type="Pfam" id="PF16326">
    <property type="entry name" value="ABC_tran_CTD"/>
    <property type="match status" value="1"/>
</dbReference>
<dbReference type="SUPFAM" id="SSF52540">
    <property type="entry name" value="P-loop containing nucleoside triphosphate hydrolases"/>
    <property type="match status" value="2"/>
</dbReference>
<feature type="compositionally biased region" description="Basic and acidic residues" evidence="5">
    <location>
        <begin position="556"/>
        <end position="569"/>
    </location>
</feature>
<evidence type="ECO:0000256" key="3">
    <source>
        <dbReference type="ARBA" id="ARBA00022840"/>
    </source>
</evidence>
<evidence type="ECO:0000256" key="5">
    <source>
        <dbReference type="SAM" id="MobiDB-lite"/>
    </source>
</evidence>
<gene>
    <name evidence="7" type="ORF">SAMN05446037_102367</name>
</gene>
<dbReference type="Pfam" id="PF00005">
    <property type="entry name" value="ABC_tran"/>
    <property type="match status" value="2"/>
</dbReference>
<dbReference type="InterPro" id="IPR003593">
    <property type="entry name" value="AAA+_ATPase"/>
</dbReference>
<feature type="region of interest" description="Disordered" evidence="5">
    <location>
        <begin position="545"/>
        <end position="569"/>
    </location>
</feature>
<dbReference type="CDD" id="cd03221">
    <property type="entry name" value="ABCF_EF-3"/>
    <property type="match status" value="2"/>
</dbReference>
<dbReference type="Gene3D" id="1.10.287.380">
    <property type="entry name" value="Valyl-tRNA synthetase, C-terminal domain"/>
    <property type="match status" value="1"/>
</dbReference>
<keyword evidence="4" id="KW-0175">Coiled coil</keyword>
<dbReference type="GO" id="GO:0005524">
    <property type="term" value="F:ATP binding"/>
    <property type="evidence" value="ECO:0007669"/>
    <property type="project" value="UniProtKB-KW"/>
</dbReference>
<accession>A0A239HT65</accession>
<reference evidence="7 8" key="1">
    <citation type="submission" date="2017-06" db="EMBL/GenBank/DDBJ databases">
        <authorList>
            <person name="Kim H.J."/>
            <person name="Triplett B.A."/>
        </authorList>
    </citation>
    <scope>NUCLEOTIDE SEQUENCE [LARGE SCALE GENOMIC DNA]</scope>
    <source>
        <strain evidence="7 8">SCA</strain>
    </source>
</reference>
<dbReference type="InterPro" id="IPR003439">
    <property type="entry name" value="ABC_transporter-like_ATP-bd"/>
</dbReference>
<dbReference type="FunFam" id="3.40.50.300:FF:000011">
    <property type="entry name" value="Putative ABC transporter ATP-binding component"/>
    <property type="match status" value="1"/>
</dbReference>
<sequence length="637" mass="73881">MIILSCNNVTKSFGVDLIIKNISFSINKGEKVGLVGVNGAGKSTLFKILCQQLSYDEGELYIAKSTKVGYLEQNNLLDPSNTVYDEVVWVFSDLIEMEEQLRKLELEIADLGKTLNESSLLASSMEEYSLMLESFNEKNGYGFRSAVRGVLRGLGFSEEEFNQPIPQLSGGQKTRISLAKLLLSKPDILMLDEPTNHLDIEAVEWLEGFLKDYDGTILMISHDRYFLDQLVNRVMEIENHQLESYNGNYTDFMKKKQIIRDHQLKEYIEQQKEINRQKDMIRRLRQHGTEKLMNRAKSKEKQFAKLEELQAPQVKRDKAKMQFHTSIKSGNDILSVENLAKSFEDIPLFRQVSFDIYRGERVALIGPNGIGKSTLFKIILNKIKANEGSLRLGHNVQIGYYDQEQEGLHPEKIVIDEIWDEHINMNETEVRTLLGAFLFRGEEVFKPVSTLSGGEKARLSLLKLILSNTNFLLLDEPTNHLDIDSKEVLEEALLQYDGTIFVISHDRYFLNRIATKLIDLRSEGTETFLGNYAYYTEKKKQAFFEEEEPQGKTKTQLKEERRKEKEERDRLRQITKKGDAIEKEIMELETKLTELEDLMCQEDIYAHPEKSREVHQETVEIREKIEQLYEEWEMHQT</sequence>
<dbReference type="AlphaFoldDB" id="A0A239HT65"/>
<evidence type="ECO:0000256" key="1">
    <source>
        <dbReference type="ARBA" id="ARBA00022737"/>
    </source>
</evidence>
<evidence type="ECO:0000256" key="2">
    <source>
        <dbReference type="ARBA" id="ARBA00022741"/>
    </source>
</evidence>
<dbReference type="InterPro" id="IPR032781">
    <property type="entry name" value="ABC_tran_Xtn"/>
</dbReference>
<dbReference type="Gene3D" id="3.40.50.300">
    <property type="entry name" value="P-loop containing nucleotide triphosphate hydrolases"/>
    <property type="match status" value="2"/>
</dbReference>
<dbReference type="PROSITE" id="PS00211">
    <property type="entry name" value="ABC_TRANSPORTER_1"/>
    <property type="match status" value="2"/>
</dbReference>
<dbReference type="FunFam" id="3.40.50.300:FF:000309">
    <property type="entry name" value="ABC transporter ATP-binding protein"/>
    <property type="match status" value="1"/>
</dbReference>
<dbReference type="PANTHER" id="PTHR42855">
    <property type="entry name" value="ABC TRANSPORTER ATP-BINDING SUBUNIT"/>
    <property type="match status" value="1"/>
</dbReference>
<evidence type="ECO:0000256" key="4">
    <source>
        <dbReference type="SAM" id="Coils"/>
    </source>
</evidence>
<evidence type="ECO:0000313" key="7">
    <source>
        <dbReference type="EMBL" id="SNS84421.1"/>
    </source>
</evidence>